<feature type="domain" description="FAD-binding" evidence="1">
    <location>
        <begin position="17"/>
        <end position="329"/>
    </location>
</feature>
<evidence type="ECO:0000259" key="1">
    <source>
        <dbReference type="Pfam" id="PF01494"/>
    </source>
</evidence>
<keyword evidence="2" id="KW-0503">Monooxygenase</keyword>
<sequence length="414" mass="44872">MTPQTPPSSHSSHRPRALIVGSGISGLTTALALHRAGWDALIVERAPRRRTGGYFVRFNGPGYRAAERLGIVGELPDRRHPRGRVYEVDHRGRLSRGLAFPKFMGGTPLLTLLRSDLEQVLYEQVRDRVEIRYSTSPVRITQDRNRVTAVFADGGEESADLLVGADGIHSTVRSLVFGPEDLYRKDFGHVVAACVMDRSIPGLKDGDCMIATDAGRAAWITSYVDHPPVAFFVYRTPWPAAEVRKPPADALRAAFAGFGGRIVPPMLAAMDGAESTAFDQVSQIHINRWSQGRVVLVGDSAWCMTLHSGQGSGMGIAGGELLARKLAEHPGDIAVALGAWEQELRPEIARHQKTALYMQHYFMPANTVGKLARDAFVRVASSPGTQAVGRFLGGLLRPQGAAAGFRRGPGTLEA</sequence>
<dbReference type="PANTHER" id="PTHR46865">
    <property type="entry name" value="OXIDOREDUCTASE-RELATED"/>
    <property type="match status" value="1"/>
</dbReference>
<dbReference type="GO" id="GO:0071949">
    <property type="term" value="F:FAD binding"/>
    <property type="evidence" value="ECO:0007669"/>
    <property type="project" value="InterPro"/>
</dbReference>
<keyword evidence="2" id="KW-0560">Oxidoreductase</keyword>
<reference evidence="2 3" key="1">
    <citation type="submission" date="2020-04" db="EMBL/GenBank/DDBJ databases">
        <title>Draft Genome Sequence of Streptomyces morookaense DSM 40503, an 8-azaguanine-producing strain.</title>
        <authorList>
            <person name="Qi J."/>
            <person name="Gao J.-M."/>
        </authorList>
    </citation>
    <scope>NUCLEOTIDE SEQUENCE [LARGE SCALE GENOMIC DNA]</scope>
    <source>
        <strain evidence="2 3">DSM 40503</strain>
    </source>
</reference>
<evidence type="ECO:0000313" key="2">
    <source>
        <dbReference type="EMBL" id="NVK79962.1"/>
    </source>
</evidence>
<organism evidence="2 3">
    <name type="scientific">Streptomyces morookaense</name>
    <name type="common">Streptoverticillium morookaense</name>
    <dbReference type="NCBI Taxonomy" id="1970"/>
    <lineage>
        <taxon>Bacteria</taxon>
        <taxon>Bacillati</taxon>
        <taxon>Actinomycetota</taxon>
        <taxon>Actinomycetes</taxon>
        <taxon>Kitasatosporales</taxon>
        <taxon>Streptomycetaceae</taxon>
        <taxon>Streptomyces</taxon>
    </lineage>
</organism>
<dbReference type="EMBL" id="JABBXF010000044">
    <property type="protein sequence ID" value="NVK79962.1"/>
    <property type="molecule type" value="Genomic_DNA"/>
</dbReference>
<dbReference type="InterPro" id="IPR051704">
    <property type="entry name" value="FAD_aromatic-hydroxylase"/>
</dbReference>
<dbReference type="Gene3D" id="3.50.50.60">
    <property type="entry name" value="FAD/NAD(P)-binding domain"/>
    <property type="match status" value="1"/>
</dbReference>
<dbReference type="Pfam" id="PF01494">
    <property type="entry name" value="FAD_binding_3"/>
    <property type="match status" value="1"/>
</dbReference>
<dbReference type="RefSeq" id="WP_171083398.1">
    <property type="nucleotide sequence ID" value="NZ_BNBU01000014.1"/>
</dbReference>
<dbReference type="Gene3D" id="3.30.9.10">
    <property type="entry name" value="D-Amino Acid Oxidase, subunit A, domain 2"/>
    <property type="match status" value="1"/>
</dbReference>
<dbReference type="InterPro" id="IPR036188">
    <property type="entry name" value="FAD/NAD-bd_sf"/>
</dbReference>
<proteinExistence type="predicted"/>
<keyword evidence="3" id="KW-1185">Reference proteome</keyword>
<dbReference type="AlphaFoldDB" id="A0A7Y7B6N4"/>
<dbReference type="PANTHER" id="PTHR46865:SF8">
    <property type="entry name" value="POSSIBLE OXIDOREDUCTASE"/>
    <property type="match status" value="1"/>
</dbReference>
<dbReference type="InterPro" id="IPR002938">
    <property type="entry name" value="FAD-bd"/>
</dbReference>
<evidence type="ECO:0000313" key="3">
    <source>
        <dbReference type="Proteomes" id="UP000587462"/>
    </source>
</evidence>
<gene>
    <name evidence="2" type="ORF">HG542_20125</name>
</gene>
<dbReference type="PRINTS" id="PR00420">
    <property type="entry name" value="RNGMNOXGNASE"/>
</dbReference>
<protein>
    <submittedName>
        <fullName evidence="2">FAD-dependent monooxygenase</fullName>
    </submittedName>
</protein>
<dbReference type="Proteomes" id="UP000587462">
    <property type="component" value="Unassembled WGS sequence"/>
</dbReference>
<comment type="caution">
    <text evidence="2">The sequence shown here is derived from an EMBL/GenBank/DDBJ whole genome shotgun (WGS) entry which is preliminary data.</text>
</comment>
<name>A0A7Y7B6N4_STRMO</name>
<dbReference type="SUPFAM" id="SSF51905">
    <property type="entry name" value="FAD/NAD(P)-binding domain"/>
    <property type="match status" value="1"/>
</dbReference>
<dbReference type="GO" id="GO:0004497">
    <property type="term" value="F:monooxygenase activity"/>
    <property type="evidence" value="ECO:0007669"/>
    <property type="project" value="UniProtKB-KW"/>
</dbReference>
<accession>A0A7Y7B6N4</accession>